<dbReference type="Pfam" id="PF07475">
    <property type="entry name" value="Hpr_kinase_C"/>
    <property type="match status" value="1"/>
</dbReference>
<name>A0A2T7FW41_9RHOB</name>
<accession>A0A2T7FW41</accession>
<evidence type="ECO:0000313" key="2">
    <source>
        <dbReference type="EMBL" id="PVA06386.1"/>
    </source>
</evidence>
<dbReference type="Proteomes" id="UP000244817">
    <property type="component" value="Unassembled WGS sequence"/>
</dbReference>
<feature type="domain" description="HPr kinase/phosphorylase C-terminal" evidence="1">
    <location>
        <begin position="14"/>
        <end position="90"/>
    </location>
</feature>
<evidence type="ECO:0000313" key="3">
    <source>
        <dbReference type="Proteomes" id="UP000244817"/>
    </source>
</evidence>
<reference evidence="2 3" key="1">
    <citation type="submission" date="2018-04" db="EMBL/GenBank/DDBJ databases">
        <title>Pelagivirga bohaiensis gen. nov., sp. nov., a bacterium isolated from the Bohai Sea.</title>
        <authorList>
            <person name="Ji X."/>
        </authorList>
    </citation>
    <scope>NUCLEOTIDE SEQUENCE [LARGE SCALE GENOMIC DNA]</scope>
    <source>
        <strain evidence="2 3">BH-SD16</strain>
    </source>
</reference>
<protein>
    <submittedName>
        <fullName evidence="2">Serine/threonine protein kinase</fullName>
    </submittedName>
</protein>
<dbReference type="GO" id="GO:0005524">
    <property type="term" value="F:ATP binding"/>
    <property type="evidence" value="ECO:0007669"/>
    <property type="project" value="InterPro"/>
</dbReference>
<dbReference type="InterPro" id="IPR027417">
    <property type="entry name" value="P-loop_NTPase"/>
</dbReference>
<dbReference type="Gene3D" id="3.40.50.300">
    <property type="entry name" value="P-loop containing nucleotide triphosphate hydrolases"/>
    <property type="match status" value="1"/>
</dbReference>
<gene>
    <name evidence="2" type="ORF">DC363_10810</name>
</gene>
<proteinExistence type="predicted"/>
<keyword evidence="3" id="KW-1185">Reference proteome</keyword>
<keyword evidence="2" id="KW-0808">Transferase</keyword>
<dbReference type="GO" id="GO:0004674">
    <property type="term" value="F:protein serine/threonine kinase activity"/>
    <property type="evidence" value="ECO:0007669"/>
    <property type="project" value="UniProtKB-KW"/>
</dbReference>
<dbReference type="EMBL" id="QCYG01000006">
    <property type="protein sequence ID" value="PVA06386.1"/>
    <property type="molecule type" value="Genomic_DNA"/>
</dbReference>
<dbReference type="GO" id="GO:0006109">
    <property type="term" value="P:regulation of carbohydrate metabolic process"/>
    <property type="evidence" value="ECO:0007669"/>
    <property type="project" value="InterPro"/>
</dbReference>
<keyword evidence="2" id="KW-0723">Serine/threonine-protein kinase</keyword>
<comment type="caution">
    <text evidence="2">The sequence shown here is derived from an EMBL/GenBank/DDBJ whole genome shotgun (WGS) entry which is preliminary data.</text>
</comment>
<dbReference type="SUPFAM" id="SSF53795">
    <property type="entry name" value="PEP carboxykinase-like"/>
    <property type="match status" value="1"/>
</dbReference>
<dbReference type="GO" id="GO:0000155">
    <property type="term" value="F:phosphorelay sensor kinase activity"/>
    <property type="evidence" value="ECO:0007669"/>
    <property type="project" value="InterPro"/>
</dbReference>
<evidence type="ECO:0000259" key="1">
    <source>
        <dbReference type="Pfam" id="PF07475"/>
    </source>
</evidence>
<dbReference type="RefSeq" id="WP_108641167.1">
    <property type="nucleotide sequence ID" value="NZ_QCYG01000006.1"/>
</dbReference>
<organism evidence="2 3">
    <name type="scientific">Thalassorhabdomicrobium marinisediminis</name>
    <dbReference type="NCBI Taxonomy" id="2170577"/>
    <lineage>
        <taxon>Bacteria</taxon>
        <taxon>Pseudomonadati</taxon>
        <taxon>Pseudomonadota</taxon>
        <taxon>Alphaproteobacteria</taxon>
        <taxon>Rhodobacterales</taxon>
        <taxon>Paracoccaceae</taxon>
        <taxon>Thalassorhabdomicrobium</taxon>
    </lineage>
</organism>
<dbReference type="InterPro" id="IPR011104">
    <property type="entry name" value="Hpr_kin/Pase_C"/>
</dbReference>
<keyword evidence="2" id="KW-0418">Kinase</keyword>
<dbReference type="AlphaFoldDB" id="A0A2T7FW41"/>
<dbReference type="OrthoDB" id="8326226at2"/>
<sequence>MLSVAPRPAPDGQLQLHASTVVIAGRAVALAGPARVGKSGAALALMGRGAALLADDITWFARSDGGLLASCPPTIAGRIEARGIGILTVPAAPPAPLALIVDLGSLEQARLPEPRVTDCLGAPIRLLHKADTPHFIDGLYQYMLHSRTL</sequence>